<sequence length="270" mass="27194">MTGDNPPSGVITANTATRLPPEAEGAVVICGSHGGRYPGYLAARAAVRAIVLCDAGIGKDEAGVGGLAYLEDLGIAAAAVSSASCRIGDTGDMLARGRISRVNTVAAGLGAAAGQSCREASEALTAAPLRQVTPPPIGESRQVIEGKARRIVMIDSAADVRPEDAGQIVVTGSHGGLVGGEPAKALQVDGFAGVFNDAGIGMEEAGLGRLPALDQRGIAAFTVAAESARIGEARSSYEDGLVSAVNKHAEDLGARPGMTARAILDTWARE</sequence>
<organism evidence="1 2">
    <name type="scientific">Fodinicurvata halophila</name>
    <dbReference type="NCBI Taxonomy" id="1419723"/>
    <lineage>
        <taxon>Bacteria</taxon>
        <taxon>Pseudomonadati</taxon>
        <taxon>Pseudomonadota</taxon>
        <taxon>Alphaproteobacteria</taxon>
        <taxon>Rhodospirillales</taxon>
        <taxon>Rhodovibrionaceae</taxon>
        <taxon>Fodinicurvata</taxon>
    </lineage>
</organism>
<gene>
    <name evidence="1" type="ORF">ACFOW6_00755</name>
</gene>
<evidence type="ECO:0000313" key="1">
    <source>
        <dbReference type="EMBL" id="MFC4350062.1"/>
    </source>
</evidence>
<protein>
    <submittedName>
        <fullName evidence="1">Uncharacterized protein</fullName>
    </submittedName>
</protein>
<comment type="caution">
    <text evidence="1">The sequence shown here is derived from an EMBL/GenBank/DDBJ whole genome shotgun (WGS) entry which is preliminary data.</text>
</comment>
<keyword evidence="2" id="KW-1185">Reference proteome</keyword>
<dbReference type="Proteomes" id="UP001595799">
    <property type="component" value="Unassembled WGS sequence"/>
</dbReference>
<dbReference type="RefSeq" id="WP_382420145.1">
    <property type="nucleotide sequence ID" value="NZ_JBHSCW010000001.1"/>
</dbReference>
<evidence type="ECO:0000313" key="2">
    <source>
        <dbReference type="Proteomes" id="UP001595799"/>
    </source>
</evidence>
<name>A0ABV8UFL4_9PROT</name>
<accession>A0ABV8UFL4</accession>
<reference evidence="2" key="1">
    <citation type="journal article" date="2019" name="Int. J. Syst. Evol. Microbiol.">
        <title>The Global Catalogue of Microorganisms (GCM) 10K type strain sequencing project: providing services to taxonomists for standard genome sequencing and annotation.</title>
        <authorList>
            <consortium name="The Broad Institute Genomics Platform"/>
            <consortium name="The Broad Institute Genome Sequencing Center for Infectious Disease"/>
            <person name="Wu L."/>
            <person name="Ma J."/>
        </authorList>
    </citation>
    <scope>NUCLEOTIDE SEQUENCE [LARGE SCALE GENOMIC DNA]</scope>
    <source>
        <strain evidence="2">CECT 8472</strain>
    </source>
</reference>
<proteinExistence type="predicted"/>
<dbReference type="EMBL" id="JBHSCW010000001">
    <property type="protein sequence ID" value="MFC4350062.1"/>
    <property type="molecule type" value="Genomic_DNA"/>
</dbReference>